<dbReference type="SUPFAM" id="SSF55961">
    <property type="entry name" value="Bet v1-like"/>
    <property type="match status" value="1"/>
</dbReference>
<evidence type="ECO:0000313" key="1">
    <source>
        <dbReference type="EMBL" id="MDN3620722.1"/>
    </source>
</evidence>
<comment type="caution">
    <text evidence="1">The sequence shown here is derived from an EMBL/GenBank/DDBJ whole genome shotgun (WGS) entry which is preliminary data.</text>
</comment>
<dbReference type="Proteomes" id="UP001228636">
    <property type="component" value="Unassembled WGS sequence"/>
</dbReference>
<reference evidence="1 2" key="1">
    <citation type="journal article" date="2014" name="Int. J. Syst. Evol. Microbiol.">
        <title>Complete genome sequence of Corynebacterium casei LMG S-19264T (=DSM 44701T), isolated from a smear-ripened cheese.</title>
        <authorList>
            <consortium name="US DOE Joint Genome Institute (JGI-PGF)"/>
            <person name="Walter F."/>
            <person name="Albersmeier A."/>
            <person name="Kalinowski J."/>
            <person name="Ruckert C."/>
        </authorList>
    </citation>
    <scope>NUCLEOTIDE SEQUENCE [LARGE SCALE GENOMIC DNA]</scope>
    <source>
        <strain evidence="1 2">CECT 8670</strain>
    </source>
</reference>
<organism evidence="1 2">
    <name type="scientific">Polaribacter sejongensis</name>
    <dbReference type="NCBI Taxonomy" id="985043"/>
    <lineage>
        <taxon>Bacteria</taxon>
        <taxon>Pseudomonadati</taxon>
        <taxon>Bacteroidota</taxon>
        <taxon>Flavobacteriia</taxon>
        <taxon>Flavobacteriales</taxon>
        <taxon>Flavobacteriaceae</taxon>
    </lineage>
</organism>
<dbReference type="CDD" id="cd07820">
    <property type="entry name" value="SRPBCC_3"/>
    <property type="match status" value="1"/>
</dbReference>
<dbReference type="InterPro" id="IPR023393">
    <property type="entry name" value="START-like_dom_sf"/>
</dbReference>
<dbReference type="EMBL" id="JAUFQH010000014">
    <property type="protein sequence ID" value="MDN3620722.1"/>
    <property type="molecule type" value="Genomic_DNA"/>
</dbReference>
<gene>
    <name evidence="1" type="ORF">QWY81_14750</name>
</gene>
<proteinExistence type="predicted"/>
<evidence type="ECO:0000313" key="2">
    <source>
        <dbReference type="Proteomes" id="UP001228636"/>
    </source>
</evidence>
<dbReference type="Gene3D" id="3.30.530.20">
    <property type="match status" value="1"/>
</dbReference>
<dbReference type="RefSeq" id="WP_261972959.1">
    <property type="nucleotide sequence ID" value="NZ_CP103460.1"/>
</dbReference>
<protein>
    <submittedName>
        <fullName evidence="1">SRPBCC family protein</fullName>
    </submittedName>
</protein>
<sequence length="162" mass="18674">MPKIHLETIINITDIDIVFNLIRSIDLHKISTKNSKEEAIAGKTSGLISLNETVTWRAKHLGFTQELTSIITDLEAPTFFADEMVHGAFKSFRHEHFLDQKGDKVIVKDIFDYVSPFGVLGKIADFIFLKKYMKTFLIERNKVIKDYAESGKWREVLEKELL</sequence>
<name>A0AAJ1QYX1_9FLAO</name>
<accession>A0AAJ1QYX1</accession>
<dbReference type="AlphaFoldDB" id="A0AAJ1QYX1"/>